<gene>
    <name evidence="19" type="primary">torC</name>
    <name evidence="19" type="ORF">FIV01_05565</name>
</gene>
<dbReference type="SUPFAM" id="SSF48695">
    <property type="entry name" value="Multiheme cytochromes"/>
    <property type="match status" value="1"/>
</dbReference>
<feature type="binding site" description="axial binding residue" evidence="16">
    <location>
        <position position="56"/>
    </location>
    <ligand>
        <name>heme</name>
        <dbReference type="ChEBI" id="CHEBI:30413"/>
        <label>1</label>
    </ligand>
    <ligandPart>
        <name>Fe</name>
        <dbReference type="ChEBI" id="CHEBI:18248"/>
    </ligandPart>
</feature>
<dbReference type="GO" id="GO:0009055">
    <property type="term" value="F:electron transfer activity"/>
    <property type="evidence" value="ECO:0007669"/>
    <property type="project" value="UniProtKB-UniRule"/>
</dbReference>
<dbReference type="GO" id="GO:0005506">
    <property type="term" value="F:iron ion binding"/>
    <property type="evidence" value="ECO:0007669"/>
    <property type="project" value="UniProtKB-UniRule"/>
</dbReference>
<evidence type="ECO:0000256" key="6">
    <source>
        <dbReference type="ARBA" id="ARBA00022519"/>
    </source>
</evidence>
<evidence type="ECO:0000256" key="16">
    <source>
        <dbReference type="PIRSR" id="PIRSR000014-2"/>
    </source>
</evidence>
<evidence type="ECO:0000256" key="9">
    <source>
        <dbReference type="ARBA" id="ARBA00022723"/>
    </source>
</evidence>
<feature type="binding site" description="covalent" evidence="15">
    <location>
        <position position="177"/>
    </location>
    <ligand>
        <name>heme</name>
        <dbReference type="ChEBI" id="CHEBI:30413"/>
        <label>4</label>
    </ligand>
</feature>
<evidence type="ECO:0000256" key="11">
    <source>
        <dbReference type="ARBA" id="ARBA00022989"/>
    </source>
</evidence>
<evidence type="ECO:0000256" key="17">
    <source>
        <dbReference type="SAM" id="Phobius"/>
    </source>
</evidence>
<evidence type="ECO:0000256" key="5">
    <source>
        <dbReference type="ARBA" id="ARBA00022475"/>
    </source>
</evidence>
<comment type="PTM">
    <text evidence="15">Binds 5 heme groups per subunit.</text>
</comment>
<feature type="binding site" description="covalent" evidence="15">
    <location>
        <position position="82"/>
    </location>
    <ligand>
        <name>heme</name>
        <dbReference type="ChEBI" id="CHEBI:30413"/>
        <label>2</label>
    </ligand>
</feature>
<feature type="binding site" description="covalent" evidence="15">
    <location>
        <position position="52"/>
    </location>
    <ligand>
        <name>heme</name>
        <dbReference type="ChEBI" id="CHEBI:30413"/>
        <label>1</label>
    </ligand>
</feature>
<dbReference type="OrthoDB" id="9782159at2"/>
<dbReference type="RefSeq" id="WP_152430103.1">
    <property type="nucleotide sequence ID" value="NZ_CBCSDK010000002.1"/>
</dbReference>
<keyword evidence="7 14" id="KW-0349">Heme</keyword>
<dbReference type="GO" id="GO:0020037">
    <property type="term" value="F:heme binding"/>
    <property type="evidence" value="ECO:0007669"/>
    <property type="project" value="UniProtKB-UniRule"/>
</dbReference>
<dbReference type="Pfam" id="PF03264">
    <property type="entry name" value="Cytochrom_NNT"/>
    <property type="match status" value="1"/>
</dbReference>
<evidence type="ECO:0000256" key="15">
    <source>
        <dbReference type="PIRSR" id="PIRSR000014-1"/>
    </source>
</evidence>
<feature type="binding site" description="covalent" evidence="15">
    <location>
        <position position="142"/>
    </location>
    <ligand>
        <name>heme</name>
        <dbReference type="ChEBI" id="CHEBI:30413"/>
        <label>3</label>
    </ligand>
</feature>
<name>A0A5P9CHT4_9VIBR</name>
<keyword evidence="9 14" id="KW-0479">Metal-binding</keyword>
<evidence type="ECO:0000259" key="18">
    <source>
        <dbReference type="Pfam" id="PF03264"/>
    </source>
</evidence>
<keyword evidence="8 17" id="KW-0812">Transmembrane</keyword>
<dbReference type="GO" id="GO:0005886">
    <property type="term" value="C:plasma membrane"/>
    <property type="evidence" value="ECO:0007669"/>
    <property type="project" value="UniProtKB-SubCell"/>
</dbReference>
<feature type="binding site" description="covalent" evidence="15">
    <location>
        <position position="340"/>
    </location>
    <ligand>
        <name>heme</name>
        <dbReference type="ChEBI" id="CHEBI:30413"/>
        <label>5</label>
    </ligand>
</feature>
<dbReference type="InterPro" id="IPR009154">
    <property type="entry name" value="Membr-bd_4haem_cyt_TorC"/>
</dbReference>
<evidence type="ECO:0000256" key="14">
    <source>
        <dbReference type="PIRNR" id="PIRNR000014"/>
    </source>
</evidence>
<evidence type="ECO:0000256" key="1">
    <source>
        <dbReference type="ARBA" id="ARBA00004249"/>
    </source>
</evidence>
<dbReference type="Gene3D" id="1.10.3820.10">
    <property type="entry name" value="Di-heme elbow motif domain"/>
    <property type="match status" value="1"/>
</dbReference>
<keyword evidence="5 14" id="KW-1003">Cell membrane</keyword>
<comment type="subcellular location">
    <subcellularLocation>
        <location evidence="1">Cell inner membrane</location>
        <topology evidence="1">Single-pass type II membrane protein</topology>
    </subcellularLocation>
</comment>
<keyword evidence="13 14" id="KW-0472">Membrane</keyword>
<feature type="binding site" description="axial binding residue" evidence="16">
    <location>
        <position position="344"/>
    </location>
    <ligand>
        <name>heme</name>
        <dbReference type="ChEBI" id="CHEBI:30413"/>
        <label>5</label>
    </ligand>
    <ligandPart>
        <name>Fe</name>
        <dbReference type="ChEBI" id="CHEBI:18248"/>
    </ligandPart>
</feature>
<dbReference type="InterPro" id="IPR005126">
    <property type="entry name" value="NapC/NirT_cyt_c_N"/>
</dbReference>
<keyword evidence="10 14" id="KW-0249">Electron transport</keyword>
<sequence length="394" mass="44170">MKAFFVKLWRTMMRPAVHISLGVLTMGGFIAGVIFWGGFNTALEATNTEEFCISCHTMRDNVYVELQDTVHWKNHSGVRATCPDCHVPHNWTDKIARKMQASKEVFAQVFGNYNEPGAFEERRIELAKHEWDRFSANKSLECKNCHNYQSMDFEQMSPAARIQMKQAAEKDQSCVDCHKGIAHQLPAGMESIGGIVGELEQMTSSTDYSVGESLVSVRHLPVYFDQQGEQEAGLLNPASEVKVLAEKGSMVKVEIDGWRKAKGFGRVIQEDFGMNIAVGSLVKEASTSDEIVVKGEKKVDELTGLPWEKVAATVWMKKEAMLNDVTPIWEKASQAYKTNCSVCHTQPDEAHFDANTWPGMFNGMLAFVNFDTDSEALVLKYLQKHSSDFSEGHH</sequence>
<evidence type="ECO:0000256" key="3">
    <source>
        <dbReference type="ARBA" id="ARBA00007395"/>
    </source>
</evidence>
<feature type="binding site" description="covalent" evidence="15">
    <location>
        <position position="145"/>
    </location>
    <ligand>
        <name>heme</name>
        <dbReference type="ChEBI" id="CHEBI:30413"/>
        <label>3</label>
    </ligand>
</feature>
<keyword evidence="6 14" id="KW-0997">Cell inner membrane</keyword>
<feature type="binding site" description="covalent" evidence="15">
    <location>
        <position position="55"/>
    </location>
    <ligand>
        <name>heme</name>
        <dbReference type="ChEBI" id="CHEBI:30413"/>
        <label>1</label>
    </ligand>
</feature>
<comment type="similarity">
    <text evidence="3">Belongs to the NapC/NirT/NrfH family.</text>
</comment>
<dbReference type="InterPro" id="IPR051174">
    <property type="entry name" value="Cytochrome_c-type_ET"/>
</dbReference>
<evidence type="ECO:0000256" key="10">
    <source>
        <dbReference type="ARBA" id="ARBA00022982"/>
    </source>
</evidence>
<dbReference type="PIRSF" id="PIRSF000014">
    <property type="entry name" value="4_hem_cytch_TorC"/>
    <property type="match status" value="1"/>
</dbReference>
<dbReference type="PANTHER" id="PTHR30333:SF1">
    <property type="entry name" value="CYTOCHROME C-TYPE PROTEIN NAPC"/>
    <property type="match status" value="1"/>
</dbReference>
<proteinExistence type="inferred from homology"/>
<accession>A0A5P9CHT4</accession>
<keyword evidence="12 14" id="KW-0408">Iron</keyword>
<evidence type="ECO:0000256" key="8">
    <source>
        <dbReference type="ARBA" id="ARBA00022692"/>
    </source>
</evidence>
<dbReference type="AlphaFoldDB" id="A0A5P9CHT4"/>
<dbReference type="NCBIfam" id="TIGR02162">
    <property type="entry name" value="torC"/>
    <property type="match status" value="1"/>
</dbReference>
<keyword evidence="20" id="KW-1185">Reference proteome</keyword>
<feature type="binding site" description="covalent" evidence="15">
    <location>
        <position position="85"/>
    </location>
    <ligand>
        <name>heme</name>
        <dbReference type="ChEBI" id="CHEBI:30413"/>
        <label>2</label>
    </ligand>
</feature>
<keyword evidence="4 14" id="KW-0813">Transport</keyword>
<feature type="binding site" description="axial binding residue" evidence="16">
    <location>
        <position position="86"/>
    </location>
    <ligand>
        <name>heme</name>
        <dbReference type="ChEBI" id="CHEBI:30413"/>
        <label>2</label>
    </ligand>
    <ligandPart>
        <name>Fe</name>
        <dbReference type="ChEBI" id="CHEBI:18248"/>
    </ligandPart>
</feature>
<evidence type="ECO:0000256" key="12">
    <source>
        <dbReference type="ARBA" id="ARBA00023004"/>
    </source>
</evidence>
<reference evidence="19 20" key="1">
    <citation type="submission" date="2019-10" db="EMBL/GenBank/DDBJ databases">
        <title>Complete genome sequence of Vibrio sp. strain THAF100, isolated from non-filtered water from the water column of tank 6 of a marine aquarium containing stony-coral fragments. Water maintained at 26 degree C.</title>
        <authorList>
            <person name="Ruckert C."/>
            <person name="Franco A."/>
            <person name="Kalinowski J."/>
            <person name="Glaeser S."/>
        </authorList>
    </citation>
    <scope>NUCLEOTIDE SEQUENCE [LARGE SCALE GENOMIC DNA]</scope>
    <source>
        <strain evidence="19 20">THAF100</strain>
    </source>
</reference>
<dbReference type="InterPro" id="IPR036280">
    <property type="entry name" value="Multihaem_cyt_sf"/>
</dbReference>
<dbReference type="FunFam" id="1.10.3820.10:FF:000001">
    <property type="entry name" value="Cytochrome c-type protein"/>
    <property type="match status" value="1"/>
</dbReference>
<evidence type="ECO:0000256" key="13">
    <source>
        <dbReference type="ARBA" id="ARBA00023136"/>
    </source>
</evidence>
<evidence type="ECO:0000256" key="7">
    <source>
        <dbReference type="ARBA" id="ARBA00022617"/>
    </source>
</evidence>
<dbReference type="KEGG" id="vaq:FIV01_05565"/>
<feature type="domain" description="NapC/NirT cytochrome c N-terminal" evidence="18">
    <location>
        <begin position="16"/>
        <end position="187"/>
    </location>
</feature>
<dbReference type="GO" id="GO:0009061">
    <property type="term" value="P:anaerobic respiration"/>
    <property type="evidence" value="ECO:0007669"/>
    <property type="project" value="TreeGrafter"/>
</dbReference>
<feature type="binding site" description="axial binding residue" evidence="16">
    <location>
        <position position="146"/>
    </location>
    <ligand>
        <name>heme</name>
        <dbReference type="ChEBI" id="CHEBI:30413"/>
        <label>3</label>
    </ligand>
    <ligandPart>
        <name>Fe</name>
        <dbReference type="ChEBI" id="CHEBI:18248"/>
    </ligandPart>
</feature>
<feature type="transmembrane region" description="Helical" evidence="17">
    <location>
        <begin position="21"/>
        <end position="39"/>
    </location>
</feature>
<protein>
    <recommendedName>
        <fullName evidence="14">Cytochrome c-type protein</fullName>
    </recommendedName>
</protein>
<evidence type="ECO:0000313" key="20">
    <source>
        <dbReference type="Proteomes" id="UP000326936"/>
    </source>
</evidence>
<evidence type="ECO:0000256" key="4">
    <source>
        <dbReference type="ARBA" id="ARBA00022448"/>
    </source>
</evidence>
<comment type="similarity">
    <text evidence="2 14">Belongs to the TorC/TorY family.</text>
</comment>
<evidence type="ECO:0000256" key="2">
    <source>
        <dbReference type="ARBA" id="ARBA00006417"/>
    </source>
</evidence>
<dbReference type="InterPro" id="IPR038266">
    <property type="entry name" value="NapC/NirT_cytc_sf"/>
</dbReference>
<dbReference type="PANTHER" id="PTHR30333">
    <property type="entry name" value="CYTOCHROME C-TYPE PROTEIN"/>
    <property type="match status" value="1"/>
</dbReference>
<dbReference type="EMBL" id="CP045350">
    <property type="protein sequence ID" value="QFT25888.1"/>
    <property type="molecule type" value="Genomic_DNA"/>
</dbReference>
<feature type="binding site" description="covalent" evidence="15">
    <location>
        <position position="343"/>
    </location>
    <ligand>
        <name>heme</name>
        <dbReference type="ChEBI" id="CHEBI:30413"/>
        <label>5</label>
    </ligand>
</feature>
<evidence type="ECO:0000313" key="19">
    <source>
        <dbReference type="EMBL" id="QFT25888.1"/>
    </source>
</evidence>
<dbReference type="GO" id="GO:0009276">
    <property type="term" value="C:Gram-negative-bacterium-type cell wall"/>
    <property type="evidence" value="ECO:0007669"/>
    <property type="project" value="UniProtKB-UniRule"/>
</dbReference>
<organism evidence="19 20">
    <name type="scientific">Vibrio aquimaris</name>
    <dbReference type="NCBI Taxonomy" id="2587862"/>
    <lineage>
        <taxon>Bacteria</taxon>
        <taxon>Pseudomonadati</taxon>
        <taxon>Pseudomonadota</taxon>
        <taxon>Gammaproteobacteria</taxon>
        <taxon>Vibrionales</taxon>
        <taxon>Vibrionaceae</taxon>
        <taxon>Vibrio</taxon>
    </lineage>
</organism>
<feature type="binding site" description="axial binding residue" evidence="16">
    <location>
        <position position="178"/>
    </location>
    <ligand>
        <name>heme</name>
        <dbReference type="ChEBI" id="CHEBI:30413"/>
        <label>4</label>
    </ligand>
    <ligandPart>
        <name>Fe</name>
        <dbReference type="ChEBI" id="CHEBI:18248"/>
    </ligandPart>
</feature>
<feature type="binding site" description="covalent" evidence="15">
    <location>
        <position position="174"/>
    </location>
    <ligand>
        <name>heme</name>
        <dbReference type="ChEBI" id="CHEBI:30413"/>
        <label>4</label>
    </ligand>
</feature>
<keyword evidence="11 17" id="KW-1133">Transmembrane helix</keyword>
<dbReference type="Proteomes" id="UP000326936">
    <property type="component" value="Chromosome"/>
</dbReference>